<dbReference type="AlphaFoldDB" id="A0A916Q7Z2"/>
<feature type="transmembrane region" description="Helical" evidence="8">
    <location>
        <begin position="72"/>
        <end position="90"/>
    </location>
</feature>
<feature type="transmembrane region" description="Helical" evidence="8">
    <location>
        <begin position="309"/>
        <end position="329"/>
    </location>
</feature>
<dbReference type="GO" id="GO:0005886">
    <property type="term" value="C:plasma membrane"/>
    <property type="evidence" value="ECO:0007669"/>
    <property type="project" value="UniProtKB-SubCell"/>
</dbReference>
<dbReference type="Pfam" id="PF13303">
    <property type="entry name" value="PTS_EIIC_2"/>
    <property type="match status" value="1"/>
</dbReference>
<feature type="domain" description="Phosphotransferase system EIIC" evidence="9">
    <location>
        <begin position="12"/>
        <end position="345"/>
    </location>
</feature>
<name>A0A916Q7Z2_9FIRM</name>
<evidence type="ECO:0000256" key="4">
    <source>
        <dbReference type="ARBA" id="ARBA00022597"/>
    </source>
</evidence>
<keyword evidence="2" id="KW-0813">Transport</keyword>
<feature type="transmembrane region" description="Helical" evidence="8">
    <location>
        <begin position="207"/>
        <end position="229"/>
    </location>
</feature>
<evidence type="ECO:0000259" key="9">
    <source>
        <dbReference type="Pfam" id="PF13303"/>
    </source>
</evidence>
<feature type="transmembrane region" description="Helical" evidence="8">
    <location>
        <begin position="12"/>
        <end position="32"/>
    </location>
</feature>
<evidence type="ECO:0000256" key="8">
    <source>
        <dbReference type="SAM" id="Phobius"/>
    </source>
</evidence>
<reference evidence="10" key="1">
    <citation type="submission" date="2020-06" db="EMBL/GenBank/DDBJ databases">
        <title>Characterization of fructooligosaccharide metabolism and fructooligosaccharide-degrading enzymes in human commensal butyrate producers.</title>
        <authorList>
            <person name="Tanno H."/>
            <person name="Fujii T."/>
            <person name="Hirano K."/>
            <person name="Maeno S."/>
            <person name="Tonozuka T."/>
            <person name="Sakamoto M."/>
            <person name="Ohkuma M."/>
            <person name="Tochio T."/>
            <person name="Endo A."/>
        </authorList>
    </citation>
    <scope>NUCLEOTIDE SEQUENCE</scope>
    <source>
        <strain evidence="10">JCM 17466</strain>
    </source>
</reference>
<keyword evidence="7 8" id="KW-0472">Membrane</keyword>
<evidence type="ECO:0000256" key="3">
    <source>
        <dbReference type="ARBA" id="ARBA00022475"/>
    </source>
</evidence>
<protein>
    <submittedName>
        <fullName evidence="10">PTS sugar transporter subunit IID</fullName>
    </submittedName>
</protein>
<evidence type="ECO:0000256" key="6">
    <source>
        <dbReference type="ARBA" id="ARBA00022989"/>
    </source>
</evidence>
<proteinExistence type="predicted"/>
<dbReference type="EMBL" id="BLYI01000002">
    <property type="protein sequence ID" value="GFO83658.1"/>
    <property type="molecule type" value="Genomic_DNA"/>
</dbReference>
<evidence type="ECO:0000313" key="11">
    <source>
        <dbReference type="Proteomes" id="UP000613208"/>
    </source>
</evidence>
<comment type="caution">
    <text evidence="10">The sequence shown here is derived from an EMBL/GenBank/DDBJ whole genome shotgun (WGS) entry which is preliminary data.</text>
</comment>
<feature type="transmembrane region" description="Helical" evidence="8">
    <location>
        <begin position="44"/>
        <end position="65"/>
    </location>
</feature>
<keyword evidence="11" id="KW-1185">Reference proteome</keyword>
<feature type="transmembrane region" description="Helical" evidence="8">
    <location>
        <begin position="284"/>
        <end position="303"/>
    </location>
</feature>
<evidence type="ECO:0000256" key="2">
    <source>
        <dbReference type="ARBA" id="ARBA00022448"/>
    </source>
</evidence>
<evidence type="ECO:0000313" key="10">
    <source>
        <dbReference type="EMBL" id="GFO83658.1"/>
    </source>
</evidence>
<dbReference type="GO" id="GO:0009401">
    <property type="term" value="P:phosphoenolpyruvate-dependent sugar phosphotransferase system"/>
    <property type="evidence" value="ECO:0007669"/>
    <property type="project" value="InterPro"/>
</dbReference>
<evidence type="ECO:0000256" key="5">
    <source>
        <dbReference type="ARBA" id="ARBA00022692"/>
    </source>
</evidence>
<dbReference type="Proteomes" id="UP000613208">
    <property type="component" value="Unassembled WGS sequence"/>
</dbReference>
<comment type="subcellular location">
    <subcellularLocation>
        <location evidence="1">Cell membrane</location>
        <topology evidence="1">Multi-pass membrane protein</topology>
    </subcellularLocation>
</comment>
<dbReference type="GO" id="GO:0008982">
    <property type="term" value="F:protein-N(PI)-phosphohistidine-sugar phosphotransferase activity"/>
    <property type="evidence" value="ECO:0007669"/>
    <property type="project" value="InterPro"/>
</dbReference>
<accession>A0A916Q7Z2</accession>
<evidence type="ECO:0000256" key="7">
    <source>
        <dbReference type="ARBA" id="ARBA00023136"/>
    </source>
</evidence>
<feature type="transmembrane region" description="Helical" evidence="8">
    <location>
        <begin position="257"/>
        <end position="277"/>
    </location>
</feature>
<sequence length="347" mass="35336">MKIVRRIFADGLSGMTTGWFCTFVIGTILQQIGNWIGGDAGGMLQTGAAALKVFAGAAIGAGMAYKLGESALTASAAAAAGMIGAYSTQILDGSILTDGKIVLDGPGQPLTAFAAAYIGIEIGRIIAGQIRPARLLAPFLTIIIGGGAGILISPYIEGLIGEIGKMIQWGTQQEPWLMGIVVAVLMGIVCTLPVNPAAVASMLNLSGIAAGAAAIGCSAQMVGFAAAGLRENGIGGFLAQGIGTSMLQLPNILRRPWIWIPSIVSSGILGAVSTVLLKMPNSSLGAVMGTMGLSGAVSGYHMMEEGMGSAVLIFIMYAAAPAVLTYFIAEAMRRAGIIKNGDMKLDI</sequence>
<keyword evidence="3" id="KW-1003">Cell membrane</keyword>
<keyword evidence="5 8" id="KW-0812">Transmembrane</keyword>
<dbReference type="InterPro" id="IPR003352">
    <property type="entry name" value="PTS_EIIC"/>
</dbReference>
<feature type="transmembrane region" description="Helical" evidence="8">
    <location>
        <begin position="110"/>
        <end position="128"/>
    </location>
</feature>
<feature type="transmembrane region" description="Helical" evidence="8">
    <location>
        <begin position="135"/>
        <end position="156"/>
    </location>
</feature>
<keyword evidence="6 8" id="KW-1133">Transmembrane helix</keyword>
<organism evidence="10 11">
    <name type="scientific">Anaerostipes butyraticus</name>
    <dbReference type="NCBI Taxonomy" id="645466"/>
    <lineage>
        <taxon>Bacteria</taxon>
        <taxon>Bacillati</taxon>
        <taxon>Bacillota</taxon>
        <taxon>Clostridia</taxon>
        <taxon>Lachnospirales</taxon>
        <taxon>Lachnospiraceae</taxon>
        <taxon>Anaerostipes</taxon>
    </lineage>
</organism>
<evidence type="ECO:0000256" key="1">
    <source>
        <dbReference type="ARBA" id="ARBA00004651"/>
    </source>
</evidence>
<keyword evidence="4 10" id="KW-0762">Sugar transport</keyword>
<gene>
    <name evidence="10" type="ORF">ANBU17_00050</name>
</gene>
<feature type="transmembrane region" description="Helical" evidence="8">
    <location>
        <begin position="176"/>
        <end position="195"/>
    </location>
</feature>
<dbReference type="RefSeq" id="WP_201309478.1">
    <property type="nucleotide sequence ID" value="NZ_BLYI01000002.1"/>
</dbReference>